<dbReference type="Gene3D" id="3.40.50.2000">
    <property type="entry name" value="Glycogen Phosphorylase B"/>
    <property type="match status" value="1"/>
</dbReference>
<dbReference type="Pfam" id="PF06925">
    <property type="entry name" value="MGDG_synth"/>
    <property type="match status" value="1"/>
</dbReference>
<comment type="subcellular location">
    <subcellularLocation>
        <location evidence="5">Plastid</location>
        <location evidence="5">Chloroplast membrane</location>
    </subcellularLocation>
</comment>
<dbReference type="PANTHER" id="PTHR43025:SF3">
    <property type="entry name" value="MONOGALACTOSYLDIACYLGLYCEROL SYNTHASE 1, CHLOROPLASTIC"/>
    <property type="match status" value="1"/>
</dbReference>
<dbReference type="STRING" id="3088.A0A383WA33"/>
<dbReference type="SUPFAM" id="SSF53756">
    <property type="entry name" value="UDP-Glycosyltransferase/glycogen phosphorylase"/>
    <property type="match status" value="1"/>
</dbReference>
<feature type="domain" description="Diacylglycerol glucosyltransferase N-terminal" evidence="8">
    <location>
        <begin position="159"/>
        <end position="331"/>
    </location>
</feature>
<feature type="compositionally biased region" description="Polar residues" evidence="6">
    <location>
        <begin position="64"/>
        <end position="79"/>
    </location>
</feature>
<evidence type="ECO:0000313" key="10">
    <source>
        <dbReference type="Proteomes" id="UP000256970"/>
    </source>
</evidence>
<reference evidence="9 10" key="1">
    <citation type="submission" date="2016-10" db="EMBL/GenBank/DDBJ databases">
        <authorList>
            <person name="Cai Z."/>
        </authorList>
    </citation>
    <scope>NUCLEOTIDE SEQUENCE [LARGE SCALE GENOMIC DNA]</scope>
</reference>
<evidence type="ECO:0000256" key="4">
    <source>
        <dbReference type="ARBA" id="ARBA00022679"/>
    </source>
</evidence>
<evidence type="ECO:0000259" key="8">
    <source>
        <dbReference type="Pfam" id="PF06925"/>
    </source>
</evidence>
<keyword evidence="3" id="KW-0328">Glycosyltransferase</keyword>
<dbReference type="InterPro" id="IPR050519">
    <property type="entry name" value="Glycosyltransf_28_UgtP"/>
</dbReference>
<evidence type="ECO:0000259" key="7">
    <source>
        <dbReference type="Pfam" id="PF04101"/>
    </source>
</evidence>
<evidence type="ECO:0000256" key="6">
    <source>
        <dbReference type="SAM" id="MobiDB-lite"/>
    </source>
</evidence>
<evidence type="ECO:0000256" key="5">
    <source>
        <dbReference type="ARBA" id="ARBA00046299"/>
    </source>
</evidence>
<dbReference type="EC" id="2.4.1.46" evidence="2"/>
<dbReference type="GO" id="GO:0009247">
    <property type="term" value="P:glycolipid biosynthetic process"/>
    <property type="evidence" value="ECO:0007669"/>
    <property type="project" value="InterPro"/>
</dbReference>
<evidence type="ECO:0000256" key="1">
    <source>
        <dbReference type="ARBA" id="ARBA00006962"/>
    </source>
</evidence>
<protein>
    <recommendedName>
        <fullName evidence="2">monogalactosyldiacylglycerol synthase</fullName>
        <ecNumber evidence="2">2.4.1.46</ecNumber>
    </recommendedName>
</protein>
<dbReference type="Pfam" id="PF04101">
    <property type="entry name" value="Glyco_tran_28_C"/>
    <property type="match status" value="1"/>
</dbReference>
<dbReference type="Proteomes" id="UP000256970">
    <property type="component" value="Unassembled WGS sequence"/>
</dbReference>
<name>A0A383WA33_TETOB</name>
<gene>
    <name evidence="9" type="ORF">BQ4739_LOCUS14756</name>
</gene>
<accession>A0A383WA33</accession>
<dbReference type="PANTHER" id="PTHR43025">
    <property type="entry name" value="MONOGALACTOSYLDIACYLGLYCEROL SYNTHASE"/>
    <property type="match status" value="1"/>
</dbReference>
<keyword evidence="10" id="KW-1185">Reference proteome</keyword>
<evidence type="ECO:0000313" key="9">
    <source>
        <dbReference type="EMBL" id="SZX74488.1"/>
    </source>
</evidence>
<dbReference type="AlphaFoldDB" id="A0A383WA33"/>
<proteinExistence type="inferred from homology"/>
<evidence type="ECO:0000256" key="2">
    <source>
        <dbReference type="ARBA" id="ARBA00012615"/>
    </source>
</evidence>
<feature type="compositionally biased region" description="Low complexity" evidence="6">
    <location>
        <begin position="80"/>
        <end position="96"/>
    </location>
</feature>
<keyword evidence="4" id="KW-0808">Transferase</keyword>
<comment type="similarity">
    <text evidence="1">Belongs to the glycosyltransferase 28 family.</text>
</comment>
<dbReference type="GO" id="GO:0046509">
    <property type="term" value="F:1,2-diacylglycerol 3-beta-galactosyltransferase activity"/>
    <property type="evidence" value="ECO:0007669"/>
    <property type="project" value="UniProtKB-EC"/>
</dbReference>
<dbReference type="InterPro" id="IPR009695">
    <property type="entry name" value="Diacylglyc_glucosyltr_N"/>
</dbReference>
<feature type="compositionally biased region" description="Low complexity" evidence="6">
    <location>
        <begin position="47"/>
        <end position="63"/>
    </location>
</feature>
<feature type="domain" description="Glycosyl transferase family 28 C-terminal" evidence="7">
    <location>
        <begin position="358"/>
        <end position="452"/>
    </location>
</feature>
<feature type="region of interest" description="Disordered" evidence="6">
    <location>
        <begin position="1"/>
        <end position="96"/>
    </location>
</feature>
<evidence type="ECO:0000256" key="3">
    <source>
        <dbReference type="ARBA" id="ARBA00022676"/>
    </source>
</evidence>
<feature type="compositionally biased region" description="Low complexity" evidence="6">
    <location>
        <begin position="19"/>
        <end position="28"/>
    </location>
</feature>
<sequence>MDQQDVAVPTLLPPQIPKFFSSNNGSYSFPPPSPGQGPPRLGWLPCQQQQQQQADHLQHVRQQIRSQASTGSSRRSIPTASRDANSSSSSSRSSRAPMDIAWRAIGGAGIGAGAGGLFCGPSNALQLRLWPFQSRSTPAARDKKQKTILIMMSNTGGGHKASAEALKQACEEKYGDKYRVLIVDMWKEHTPAPWNTMPDSYSFLVKHGMLWRLAYHSIQPRMIHVPYFCAMRAFIGRHLAAAFDHYDPDLVVSVHPLMQHINCHVLRERAKRLGRARPTPFATVVTDFTTCHNTWFCKDVDKCFVPTEFCRQLGLGMGLRPSQLVLYGLPIRPIFSKRLPGRTQLRKKLGLLPDVPAILLVGGGEGMGALKATVEQLDARLQGDAQVAVICGRNKKLLQELRARQWQGGSHVVACGFVDNIHEWMAACDTIITKAGPGTIAEALISGLPILLNGNVPCQEEGNIPYVLDNGVGAFETDPAKIADIMQDWLAKENRQEFRAMAHRSSALGKPQAVYHIVEELAQLADSLGAEARLPARECCSGGKRGGRELPVGQLATA</sequence>
<organism evidence="9 10">
    <name type="scientific">Tetradesmus obliquus</name>
    <name type="common">Green alga</name>
    <name type="synonym">Acutodesmus obliquus</name>
    <dbReference type="NCBI Taxonomy" id="3088"/>
    <lineage>
        <taxon>Eukaryota</taxon>
        <taxon>Viridiplantae</taxon>
        <taxon>Chlorophyta</taxon>
        <taxon>core chlorophytes</taxon>
        <taxon>Chlorophyceae</taxon>
        <taxon>CS clade</taxon>
        <taxon>Sphaeropleales</taxon>
        <taxon>Scenedesmaceae</taxon>
        <taxon>Tetradesmus</taxon>
    </lineage>
</organism>
<dbReference type="InterPro" id="IPR007235">
    <property type="entry name" value="Glyco_trans_28_C"/>
</dbReference>
<dbReference type="GO" id="GO:0031969">
    <property type="term" value="C:chloroplast membrane"/>
    <property type="evidence" value="ECO:0007669"/>
    <property type="project" value="UniProtKB-SubCell"/>
</dbReference>
<dbReference type="EMBL" id="FNXT01001215">
    <property type="protein sequence ID" value="SZX74488.1"/>
    <property type="molecule type" value="Genomic_DNA"/>
</dbReference>